<evidence type="ECO:0000256" key="2">
    <source>
        <dbReference type="ARBA" id="ARBA00022692"/>
    </source>
</evidence>
<keyword evidence="3" id="KW-1133">Transmembrane helix</keyword>
<reference evidence="7" key="2">
    <citation type="journal article" date="2017" name="Sci. Adv.">
        <title>A tail of two voltages: Proteomic comparison of the three electric organs of the electric eel.</title>
        <authorList>
            <person name="Traeger L.L."/>
            <person name="Sabat G."/>
            <person name="Barrett-Wilt G.A."/>
            <person name="Wells G.B."/>
            <person name="Sussman M.R."/>
        </authorList>
    </citation>
    <scope>NUCLEOTIDE SEQUENCE [LARGE SCALE GENOMIC DNA]</scope>
</reference>
<evidence type="ECO:0000259" key="5">
    <source>
        <dbReference type="SMART" id="SM01158"/>
    </source>
</evidence>
<reference evidence="6" key="5">
    <citation type="submission" date="2025-09" db="UniProtKB">
        <authorList>
            <consortium name="Ensembl"/>
        </authorList>
    </citation>
    <scope>IDENTIFICATION</scope>
</reference>
<evidence type="ECO:0000313" key="6">
    <source>
        <dbReference type="Ensembl" id="ENSEEEP00000051369.1"/>
    </source>
</evidence>
<dbReference type="InterPro" id="IPR039868">
    <property type="entry name" value="ARMD3-like"/>
</dbReference>
<protein>
    <recommendedName>
        <fullName evidence="5">Armadillo-like helical domain-containing protein</fullName>
    </recommendedName>
</protein>
<evidence type="ECO:0000313" key="7">
    <source>
        <dbReference type="Proteomes" id="UP000314983"/>
    </source>
</evidence>
<dbReference type="Pfam" id="PF08427">
    <property type="entry name" value="ARMH3_C"/>
    <property type="match status" value="1"/>
</dbReference>
<reference evidence="6" key="4">
    <citation type="submission" date="2025-08" db="UniProtKB">
        <authorList>
            <consortium name="Ensembl"/>
        </authorList>
    </citation>
    <scope>IDENTIFICATION</scope>
</reference>
<dbReference type="GeneTree" id="ENSGT00390000002554"/>
<keyword evidence="2" id="KW-0812">Transmembrane</keyword>
<organism evidence="6 7">
    <name type="scientific">Electrophorus electricus</name>
    <name type="common">Electric eel</name>
    <name type="synonym">Gymnotus electricus</name>
    <dbReference type="NCBI Taxonomy" id="8005"/>
    <lineage>
        <taxon>Eukaryota</taxon>
        <taxon>Metazoa</taxon>
        <taxon>Chordata</taxon>
        <taxon>Craniata</taxon>
        <taxon>Vertebrata</taxon>
        <taxon>Euteleostomi</taxon>
        <taxon>Actinopterygii</taxon>
        <taxon>Neopterygii</taxon>
        <taxon>Teleostei</taxon>
        <taxon>Ostariophysi</taxon>
        <taxon>Gymnotiformes</taxon>
        <taxon>Gymnotoidei</taxon>
        <taxon>Gymnotidae</taxon>
        <taxon>Electrophorus</taxon>
    </lineage>
</organism>
<keyword evidence="4" id="KW-0472">Membrane</keyword>
<dbReference type="SMART" id="SM01158">
    <property type="entry name" value="DUF1741"/>
    <property type="match status" value="1"/>
</dbReference>
<comment type="subcellular location">
    <subcellularLocation>
        <location evidence="1">Membrane</location>
    </subcellularLocation>
</comment>
<dbReference type="GO" id="GO:0016020">
    <property type="term" value="C:membrane"/>
    <property type="evidence" value="ECO:0007669"/>
    <property type="project" value="UniProtKB-SubCell"/>
</dbReference>
<dbReference type="GO" id="GO:0005829">
    <property type="term" value="C:cytosol"/>
    <property type="evidence" value="ECO:0007669"/>
    <property type="project" value="TreeGrafter"/>
</dbReference>
<reference evidence="6" key="3">
    <citation type="submission" date="2020-05" db="EMBL/GenBank/DDBJ databases">
        <title>Electrophorus electricus (electric eel) genome, fEleEle1, primary haplotype.</title>
        <authorList>
            <person name="Myers G."/>
            <person name="Meyer A."/>
            <person name="Fedrigo O."/>
            <person name="Formenti G."/>
            <person name="Rhie A."/>
            <person name="Tracey A."/>
            <person name="Sims Y."/>
            <person name="Jarvis E.D."/>
        </authorList>
    </citation>
    <scope>NUCLEOTIDE SEQUENCE [LARGE SCALE GENOMIC DNA]</scope>
</reference>
<evidence type="ECO:0000256" key="4">
    <source>
        <dbReference type="ARBA" id="ARBA00023136"/>
    </source>
</evidence>
<evidence type="ECO:0000256" key="3">
    <source>
        <dbReference type="ARBA" id="ARBA00022989"/>
    </source>
</evidence>
<dbReference type="InterPro" id="IPR013636">
    <property type="entry name" value="ARMH3_C"/>
</dbReference>
<dbReference type="PANTHER" id="PTHR13608">
    <property type="entry name" value="ARMADILLO-LIKE HELICAL DOMAIN-CONTAINING PROTEIN 3"/>
    <property type="match status" value="1"/>
</dbReference>
<name>A0A4W4HRA3_ELEEL</name>
<dbReference type="AlphaFoldDB" id="A0A4W4HRA3"/>
<accession>A0A4W4HRA3</accession>
<gene>
    <name evidence="6" type="primary">ARMH3</name>
</gene>
<dbReference type="PANTHER" id="PTHR13608:SF3">
    <property type="entry name" value="ARMADILLO-LIKE HELICAL DOMAIN-CONTAINING PROTEIN 3"/>
    <property type="match status" value="1"/>
</dbReference>
<dbReference type="Proteomes" id="UP000314983">
    <property type="component" value="Chromosome 26"/>
</dbReference>
<dbReference type="Ensembl" id="ENSEEET00000051925.2">
    <property type="protein sequence ID" value="ENSEEEP00000051369.1"/>
    <property type="gene ID" value="ENSEEEG00000024064.2"/>
</dbReference>
<keyword evidence="7" id="KW-1185">Reference proteome</keyword>
<sequence>MAQEKKAGLLRRTSSSKKPLKEKVVLMYDEIFTDDPAKTNPRFWDELFLMKVNLEYLEGKLESLDGDEVMVVKDNINSLFHHCVLALEEEHQIKVVNALQTLCALFRGVHQKNKSATGFDIINMLVGFDKAELRMKVSHMFSVAFGELFQKMNVFVFQVTDNISQNTILEYVMINSIFEAILQIVSDVSSRGQHGYDAVVLLALLVNYRKYESVNPYIVKLSIVDDEPTLDGLGMVVHQALTEYNRQYKNKEEENHGGFFSTLTSMVGNMFIADTEEKLSVQTNEAILLALYEAVHLNRNFITVLAQSHPEIEMTAAPVTPIPTTPTSLGTTPPSLDMMHNPELPLDPNLQTSNLLITFLKYSSIVMQDTKDEHRLNSARLCLIILTCIAEDQYADAFLHDDNMNFRVNLHRMPMRHRKKAADKTIPSRPLVCAVLDLMVEFIVTHMMKEFPMDLYMRCVQIIHKLICYQKKCRIRLHYTWRELWSALINLLKFLLSNETTLLAKHNIFQLALQVVSLFNMFITYGDTFLPTPSSYDELYYEIVRMHQVFDNLYCMVLRVSTNVGQWKEPASKVTYALVNVRAIINHFNPKIESYAAVNHISQLSEDQVRSISVNVRKNVSLNTLSQDVLLKEFSSIS</sequence>
<evidence type="ECO:0000256" key="1">
    <source>
        <dbReference type="ARBA" id="ARBA00004370"/>
    </source>
</evidence>
<proteinExistence type="predicted"/>
<feature type="domain" description="Armadillo-like helical" evidence="5">
    <location>
        <begin position="423"/>
        <end position="620"/>
    </location>
</feature>
<reference evidence="7" key="1">
    <citation type="journal article" date="2014" name="Science">
        <title>Nonhuman genetics. Genomic basis for the convergent evolution of electric organs.</title>
        <authorList>
            <person name="Gallant J.R."/>
            <person name="Traeger L.L."/>
            <person name="Volkening J.D."/>
            <person name="Moffett H."/>
            <person name="Chen P.H."/>
            <person name="Novina C.D."/>
            <person name="Phillips G.N.Jr."/>
            <person name="Anand R."/>
            <person name="Wells G.B."/>
            <person name="Pinch M."/>
            <person name="Guth R."/>
            <person name="Unguez G.A."/>
            <person name="Albert J.S."/>
            <person name="Zakon H.H."/>
            <person name="Samanta M.P."/>
            <person name="Sussman M.R."/>
        </authorList>
    </citation>
    <scope>NUCLEOTIDE SEQUENCE [LARGE SCALE GENOMIC DNA]</scope>
</reference>